<evidence type="ECO:0000313" key="3">
    <source>
        <dbReference type="Proteomes" id="UP001596226"/>
    </source>
</evidence>
<dbReference type="PANTHER" id="PTHR37031">
    <property type="entry name" value="METALLOPHOSPHATASE BINDING DOMAIN PROTEIN"/>
    <property type="match status" value="1"/>
</dbReference>
<dbReference type="InterPro" id="IPR056702">
    <property type="entry name" value="DUF7800"/>
</dbReference>
<keyword evidence="3" id="KW-1185">Reference proteome</keyword>
<dbReference type="InterPro" id="IPR038607">
    <property type="entry name" value="PhoD-like_sf"/>
</dbReference>
<protein>
    <recommendedName>
        <fullName evidence="1">DUF7800 domain-containing protein</fullName>
    </recommendedName>
</protein>
<proteinExistence type="predicted"/>
<dbReference type="Gene3D" id="3.60.21.70">
    <property type="entry name" value="PhoD-like phosphatase"/>
    <property type="match status" value="1"/>
</dbReference>
<dbReference type="EMBL" id="JBHSQS010000006">
    <property type="protein sequence ID" value="MFC5924195.1"/>
    <property type="molecule type" value="Genomic_DNA"/>
</dbReference>
<evidence type="ECO:0000259" key="1">
    <source>
        <dbReference type="Pfam" id="PF25077"/>
    </source>
</evidence>
<feature type="domain" description="DUF7800" evidence="1">
    <location>
        <begin position="13"/>
        <end position="92"/>
    </location>
</feature>
<reference evidence="3" key="1">
    <citation type="journal article" date="2019" name="Int. J. Syst. Evol. Microbiol.">
        <title>The Global Catalogue of Microorganisms (GCM) 10K type strain sequencing project: providing services to taxonomists for standard genome sequencing and annotation.</title>
        <authorList>
            <consortium name="The Broad Institute Genomics Platform"/>
            <consortium name="The Broad Institute Genome Sequencing Center for Infectious Disease"/>
            <person name="Wu L."/>
            <person name="Ma J."/>
        </authorList>
    </citation>
    <scope>NUCLEOTIDE SEQUENCE [LARGE SCALE GENOMIC DNA]</scope>
    <source>
        <strain evidence="3">CGMCC 4.7144</strain>
    </source>
</reference>
<sequence>MSLFRPLAEWPLLICGPVLRRVTPTRVSVFVVTSAPCTVEILLSTGGQQVAASPATSTRTIGALLHAIVATVVLPDASPLTPDVVYAYDVRMTPTLPAGPAKTLADQPGLLTGPRPLGYRDGALPSFALPTGLQYLHLLHASCRKPHGGGPDATAIIDSLVNAAHGNQAIANTVEDARRRPHQLLLTGDQIYADDVAVSLLPVLIDVGGLLLGETVKERFAGNAVMTDPAVRPGPSRRRYLEANTKLSSGAMENHLMYFAEFCAMYVLVWSDELWARDGGGVPRLDPLDPATIYPARQSPDWTKADDVARARALTHRGEVLSFAKTVRRVRRVLANVPTMMMFDDHEISDDWNIDSGWVQDSRTDPGTHQVVRNGLLAQALFQAWGNLPTRFEAGVGKALLDLITVPTGQLRTPLAVTPAAADVLLDIAPTGPSPAAQRVQWDWTLDGPQHRIIGLDTRTHRDFTTGGPNKVGLLTEAEMTRQLTANKPTDPSTLVFVIAPAPVVGHPLVEEALQPMVTSAEGVREADSEAWGVNRPLFEAFLRRLGAFGRVVLLSGDVHYGYTNHTAYFGPAPQTPSRFVQLCASAAKNADELTRAIQTAGYLTMVNRGWLGFSTPITTDGGAKLRAGLRAMTEANPRDKVLRDIYFRLIVEDRLTTPPVIPAGPWFTDAATAEVAQIVALGRPDDWAYRTTYLSDTRTTAQRLTDLGVTPGSSVPQTSRQFMQDLAVTVVGEPNIGQIRLRMTQGNLQVVHRLHWYVPAQTINTDTAPAAYTEHVAPLTVPTAADRPTVFKLPTVTP</sequence>
<dbReference type="RefSeq" id="WP_377510386.1">
    <property type="nucleotide sequence ID" value="NZ_JBHSQS010000006.1"/>
</dbReference>
<dbReference type="InterPro" id="IPR029052">
    <property type="entry name" value="Metallo-depent_PP-like"/>
</dbReference>
<dbReference type="Proteomes" id="UP001596226">
    <property type="component" value="Unassembled WGS sequence"/>
</dbReference>
<comment type="caution">
    <text evidence="2">The sequence shown here is derived from an EMBL/GenBank/DDBJ whole genome shotgun (WGS) entry which is preliminary data.</text>
</comment>
<dbReference type="SUPFAM" id="SSF56300">
    <property type="entry name" value="Metallo-dependent phosphatases"/>
    <property type="match status" value="1"/>
</dbReference>
<name>A0ABW1H6B3_9ACTN</name>
<accession>A0ABW1H6B3</accession>
<dbReference type="PANTHER" id="PTHR37031:SF2">
    <property type="entry name" value="PHOD-LIKE PHOSPHATASE METALLOPHOSPHATASE DOMAIN-CONTAINING PROTEIN"/>
    <property type="match status" value="1"/>
</dbReference>
<organism evidence="2 3">
    <name type="scientific">Micromonospora vulcania</name>
    <dbReference type="NCBI Taxonomy" id="1441873"/>
    <lineage>
        <taxon>Bacteria</taxon>
        <taxon>Bacillati</taxon>
        <taxon>Actinomycetota</taxon>
        <taxon>Actinomycetes</taxon>
        <taxon>Micromonosporales</taxon>
        <taxon>Micromonosporaceae</taxon>
        <taxon>Micromonospora</taxon>
    </lineage>
</organism>
<dbReference type="Pfam" id="PF25077">
    <property type="entry name" value="DUF7800"/>
    <property type="match status" value="1"/>
</dbReference>
<evidence type="ECO:0000313" key="2">
    <source>
        <dbReference type="EMBL" id="MFC5924195.1"/>
    </source>
</evidence>
<gene>
    <name evidence="2" type="ORF">ACFQGL_12655</name>
</gene>